<dbReference type="GO" id="GO:0005886">
    <property type="term" value="C:plasma membrane"/>
    <property type="evidence" value="ECO:0007669"/>
    <property type="project" value="UniProtKB-SubCell"/>
</dbReference>
<dbReference type="InterPro" id="IPR050189">
    <property type="entry name" value="MFS_Efflux_Transporters"/>
</dbReference>
<evidence type="ECO:0000256" key="1">
    <source>
        <dbReference type="ARBA" id="ARBA00004651"/>
    </source>
</evidence>
<feature type="transmembrane region" description="Helical" evidence="8">
    <location>
        <begin position="49"/>
        <end position="71"/>
    </location>
</feature>
<feature type="domain" description="Major facilitator superfamily (MFS) profile" evidence="9">
    <location>
        <begin position="13"/>
        <end position="436"/>
    </location>
</feature>
<dbReference type="GO" id="GO:0022857">
    <property type="term" value="F:transmembrane transporter activity"/>
    <property type="evidence" value="ECO:0007669"/>
    <property type="project" value="InterPro"/>
</dbReference>
<proteinExistence type="predicted"/>
<evidence type="ECO:0000259" key="9">
    <source>
        <dbReference type="PROSITE" id="PS50850"/>
    </source>
</evidence>
<dbReference type="InterPro" id="IPR011701">
    <property type="entry name" value="MFS"/>
</dbReference>
<dbReference type="Proteomes" id="UP000441717">
    <property type="component" value="Unassembled WGS sequence"/>
</dbReference>
<feature type="transmembrane region" description="Helical" evidence="8">
    <location>
        <begin position="78"/>
        <end position="99"/>
    </location>
</feature>
<evidence type="ECO:0000256" key="6">
    <source>
        <dbReference type="ARBA" id="ARBA00023136"/>
    </source>
</evidence>
<gene>
    <name evidence="10" type="ORF">GFC01_13665</name>
</gene>
<dbReference type="InterPro" id="IPR036259">
    <property type="entry name" value="MFS_trans_sf"/>
</dbReference>
<dbReference type="SUPFAM" id="SSF103473">
    <property type="entry name" value="MFS general substrate transporter"/>
    <property type="match status" value="1"/>
</dbReference>
<name>A0A6N7IUR0_9FIRM</name>
<dbReference type="EMBL" id="WHYR01000044">
    <property type="protein sequence ID" value="MQL53283.1"/>
    <property type="molecule type" value="Genomic_DNA"/>
</dbReference>
<sequence length="445" mass="47236">MRKIRMTQRAHIPVATMSLIQLLVLLPAYCLPAVLPLVEREWGISHSNAGLMVAAFQAGYIAAALVALPLTDRLDARYVMAGGAVLSAITHTLFPLLAGDALSGTFLRALAGAGLGGIYMPGVKIISLAPQSRGRAVGFYVSSYLLGTSLSFAFTGALTAFMPWKETYLALAGASFPAVILSLWLWRRPGGAFLPRDRWQEIRAAGPAGNQQTGSEQGNDPADRSGAKTVPVEARGPVIPAAQRNLAMALIILAYAAHMWEMYGLRSWLTPFLTAVFQERYAPATSLAATCTALAVMLGSPATLAAGWLSDRYGRTATSIVIMLISATCSLTIGWLLGAPLWLLLLVGVVHSLTVTAESPMFSTGLAEIAPREKLGRMMAWQTFAGYALATAAPPFFGLVLDLHPGPAGWPLAFSSLGLVALLGMGLMIYLRRLPVSRVMAGGLR</sequence>
<feature type="transmembrane region" description="Helical" evidence="8">
    <location>
        <begin position="316"/>
        <end position="337"/>
    </location>
</feature>
<keyword evidence="5 8" id="KW-1133">Transmembrane helix</keyword>
<reference evidence="10 11" key="1">
    <citation type="submission" date="2019-10" db="EMBL/GenBank/DDBJ databases">
        <title>Comparative genomics of sulfur disproportionating microorganisms.</title>
        <authorList>
            <person name="Ward L.M."/>
            <person name="Bertran E."/>
            <person name="Johnston D."/>
        </authorList>
    </citation>
    <scope>NUCLEOTIDE SEQUENCE [LARGE SCALE GENOMIC DNA]</scope>
    <source>
        <strain evidence="10 11">DSM 14055</strain>
    </source>
</reference>
<dbReference type="Pfam" id="PF07690">
    <property type="entry name" value="MFS_1"/>
    <property type="match status" value="1"/>
</dbReference>
<dbReference type="Gene3D" id="1.20.1250.20">
    <property type="entry name" value="MFS general substrate transporter like domains"/>
    <property type="match status" value="2"/>
</dbReference>
<feature type="compositionally biased region" description="Polar residues" evidence="7">
    <location>
        <begin position="209"/>
        <end position="218"/>
    </location>
</feature>
<keyword evidence="11" id="KW-1185">Reference proteome</keyword>
<evidence type="ECO:0000256" key="2">
    <source>
        <dbReference type="ARBA" id="ARBA00022448"/>
    </source>
</evidence>
<evidence type="ECO:0000256" key="5">
    <source>
        <dbReference type="ARBA" id="ARBA00022989"/>
    </source>
</evidence>
<evidence type="ECO:0000256" key="8">
    <source>
        <dbReference type="SAM" id="Phobius"/>
    </source>
</evidence>
<dbReference type="PANTHER" id="PTHR43124:SF3">
    <property type="entry name" value="CHLORAMPHENICOL EFFLUX PUMP RV0191"/>
    <property type="match status" value="1"/>
</dbReference>
<comment type="caution">
    <text evidence="10">The sequence shown here is derived from an EMBL/GenBank/DDBJ whole genome shotgun (WGS) entry which is preliminary data.</text>
</comment>
<feature type="transmembrane region" description="Helical" evidence="8">
    <location>
        <begin position="138"/>
        <end position="162"/>
    </location>
</feature>
<feature type="transmembrane region" description="Helical" evidence="8">
    <location>
        <begin position="412"/>
        <end position="431"/>
    </location>
</feature>
<accession>A0A6N7IUR0</accession>
<comment type="subcellular location">
    <subcellularLocation>
        <location evidence="1">Cell membrane</location>
        <topology evidence="1">Multi-pass membrane protein</topology>
    </subcellularLocation>
</comment>
<evidence type="ECO:0000313" key="11">
    <source>
        <dbReference type="Proteomes" id="UP000441717"/>
    </source>
</evidence>
<dbReference type="PANTHER" id="PTHR43124">
    <property type="entry name" value="PURINE EFFLUX PUMP PBUE"/>
    <property type="match status" value="1"/>
</dbReference>
<evidence type="ECO:0000313" key="10">
    <source>
        <dbReference type="EMBL" id="MQL53283.1"/>
    </source>
</evidence>
<feature type="transmembrane region" description="Helical" evidence="8">
    <location>
        <begin position="105"/>
        <end position="126"/>
    </location>
</feature>
<evidence type="ECO:0000256" key="7">
    <source>
        <dbReference type="SAM" id="MobiDB-lite"/>
    </source>
</evidence>
<dbReference type="OrthoDB" id="9781976at2"/>
<evidence type="ECO:0000256" key="4">
    <source>
        <dbReference type="ARBA" id="ARBA00022692"/>
    </source>
</evidence>
<keyword evidence="6 8" id="KW-0472">Membrane</keyword>
<protein>
    <submittedName>
        <fullName evidence="10">MFS transporter</fullName>
    </submittedName>
</protein>
<feature type="transmembrane region" description="Helical" evidence="8">
    <location>
        <begin position="285"/>
        <end position="309"/>
    </location>
</feature>
<dbReference type="AlphaFoldDB" id="A0A6N7IUR0"/>
<feature type="transmembrane region" description="Helical" evidence="8">
    <location>
        <begin position="379"/>
        <end position="400"/>
    </location>
</feature>
<feature type="transmembrane region" description="Helical" evidence="8">
    <location>
        <begin position="168"/>
        <end position="186"/>
    </location>
</feature>
<keyword evidence="3" id="KW-1003">Cell membrane</keyword>
<organism evidence="10 11">
    <name type="scientific">Desulfofundulus thermobenzoicus</name>
    <dbReference type="NCBI Taxonomy" id="29376"/>
    <lineage>
        <taxon>Bacteria</taxon>
        <taxon>Bacillati</taxon>
        <taxon>Bacillota</taxon>
        <taxon>Clostridia</taxon>
        <taxon>Eubacteriales</taxon>
        <taxon>Peptococcaceae</taxon>
        <taxon>Desulfofundulus</taxon>
    </lineage>
</organism>
<dbReference type="PROSITE" id="PS50850">
    <property type="entry name" value="MFS"/>
    <property type="match status" value="1"/>
</dbReference>
<dbReference type="InterPro" id="IPR020846">
    <property type="entry name" value="MFS_dom"/>
</dbReference>
<keyword evidence="2" id="KW-0813">Transport</keyword>
<feature type="region of interest" description="Disordered" evidence="7">
    <location>
        <begin position="205"/>
        <end position="229"/>
    </location>
</feature>
<evidence type="ECO:0000256" key="3">
    <source>
        <dbReference type="ARBA" id="ARBA00022475"/>
    </source>
</evidence>
<keyword evidence="4 8" id="KW-0812">Transmembrane</keyword>